<dbReference type="Proteomes" id="UP000054018">
    <property type="component" value="Unassembled WGS sequence"/>
</dbReference>
<dbReference type="EMBL" id="KN833761">
    <property type="protein sequence ID" value="KIK20651.1"/>
    <property type="molecule type" value="Genomic_DNA"/>
</dbReference>
<proteinExistence type="predicted"/>
<accession>A0A0C9YV56</accession>
<reference evidence="1 2" key="1">
    <citation type="submission" date="2014-04" db="EMBL/GenBank/DDBJ databases">
        <authorList>
            <consortium name="DOE Joint Genome Institute"/>
            <person name="Kuo A."/>
            <person name="Kohler A."/>
            <person name="Costa M.D."/>
            <person name="Nagy L.G."/>
            <person name="Floudas D."/>
            <person name="Copeland A."/>
            <person name="Barry K.W."/>
            <person name="Cichocki N."/>
            <person name="Veneault-Fourrey C."/>
            <person name="LaButti K."/>
            <person name="Lindquist E.A."/>
            <person name="Lipzen A."/>
            <person name="Lundell T."/>
            <person name="Morin E."/>
            <person name="Murat C."/>
            <person name="Sun H."/>
            <person name="Tunlid A."/>
            <person name="Henrissat B."/>
            <person name="Grigoriev I.V."/>
            <person name="Hibbett D.S."/>
            <person name="Martin F."/>
            <person name="Nordberg H.P."/>
            <person name="Cantor M.N."/>
            <person name="Hua S.X."/>
        </authorList>
    </citation>
    <scope>NUCLEOTIDE SEQUENCE [LARGE SCALE GENOMIC DNA]</scope>
    <source>
        <strain evidence="1 2">441</strain>
    </source>
</reference>
<evidence type="ECO:0000313" key="1">
    <source>
        <dbReference type="EMBL" id="KIK20651.1"/>
    </source>
</evidence>
<sequence>PHYDCAFVITDPELQGMDGMDIACMLCFFSFKSKGICYPCAVMQWFDRIGDGPDKATRMWMVQLSFTHDHQHNLAIIHVDTIFCAAHLIPIYGWDFVPPEITLCHSYDAFNGFVNKFVDHHAFEIAY</sequence>
<reference evidence="2" key="2">
    <citation type="submission" date="2015-01" db="EMBL/GenBank/DDBJ databases">
        <title>Evolutionary Origins and Diversification of the Mycorrhizal Mutualists.</title>
        <authorList>
            <consortium name="DOE Joint Genome Institute"/>
            <consortium name="Mycorrhizal Genomics Consortium"/>
            <person name="Kohler A."/>
            <person name="Kuo A."/>
            <person name="Nagy L.G."/>
            <person name="Floudas D."/>
            <person name="Copeland A."/>
            <person name="Barry K.W."/>
            <person name="Cichocki N."/>
            <person name="Veneault-Fourrey C."/>
            <person name="LaButti K."/>
            <person name="Lindquist E.A."/>
            <person name="Lipzen A."/>
            <person name="Lundell T."/>
            <person name="Morin E."/>
            <person name="Murat C."/>
            <person name="Riley R."/>
            <person name="Ohm R."/>
            <person name="Sun H."/>
            <person name="Tunlid A."/>
            <person name="Henrissat B."/>
            <person name="Grigoriev I.V."/>
            <person name="Hibbett D.S."/>
            <person name="Martin F."/>
        </authorList>
    </citation>
    <scope>NUCLEOTIDE SEQUENCE [LARGE SCALE GENOMIC DNA]</scope>
    <source>
        <strain evidence="2">441</strain>
    </source>
</reference>
<keyword evidence="2" id="KW-1185">Reference proteome</keyword>
<feature type="non-terminal residue" evidence="1">
    <location>
        <position position="1"/>
    </location>
</feature>
<dbReference type="AlphaFoldDB" id="A0A0C9YV56"/>
<dbReference type="STRING" id="765257.A0A0C9YV56"/>
<gene>
    <name evidence="1" type="ORF">PISMIDRAFT_105450</name>
</gene>
<dbReference type="OrthoDB" id="3187773at2759"/>
<protein>
    <submittedName>
        <fullName evidence="1">Uncharacterized protein</fullName>
    </submittedName>
</protein>
<evidence type="ECO:0000313" key="2">
    <source>
        <dbReference type="Proteomes" id="UP000054018"/>
    </source>
</evidence>
<name>A0A0C9YV56_9AGAM</name>
<organism evidence="1 2">
    <name type="scientific">Pisolithus microcarpus 441</name>
    <dbReference type="NCBI Taxonomy" id="765257"/>
    <lineage>
        <taxon>Eukaryota</taxon>
        <taxon>Fungi</taxon>
        <taxon>Dikarya</taxon>
        <taxon>Basidiomycota</taxon>
        <taxon>Agaricomycotina</taxon>
        <taxon>Agaricomycetes</taxon>
        <taxon>Agaricomycetidae</taxon>
        <taxon>Boletales</taxon>
        <taxon>Sclerodermatineae</taxon>
        <taxon>Pisolithaceae</taxon>
        <taxon>Pisolithus</taxon>
    </lineage>
</organism>
<dbReference type="HOGENOM" id="CLU_006344_16_0_1"/>